<proteinExistence type="predicted"/>
<name>A0A016UJB3_9BILA</name>
<dbReference type="Proteomes" id="UP000024635">
    <property type="component" value="Unassembled WGS sequence"/>
</dbReference>
<protein>
    <submittedName>
        <fullName evidence="1">Uncharacterized protein</fullName>
    </submittedName>
</protein>
<reference evidence="2" key="1">
    <citation type="journal article" date="2015" name="Nat. Genet.">
        <title>The genome and transcriptome of the zoonotic hookworm Ancylostoma ceylanicum identify infection-specific gene families.</title>
        <authorList>
            <person name="Schwarz E.M."/>
            <person name="Hu Y."/>
            <person name="Antoshechkin I."/>
            <person name="Miller M.M."/>
            <person name="Sternberg P.W."/>
            <person name="Aroian R.V."/>
        </authorList>
    </citation>
    <scope>NUCLEOTIDE SEQUENCE</scope>
    <source>
        <strain evidence="2">HY135</strain>
    </source>
</reference>
<keyword evidence="2" id="KW-1185">Reference proteome</keyword>
<dbReference type="EMBL" id="JARK01001374">
    <property type="protein sequence ID" value="EYC14981.1"/>
    <property type="molecule type" value="Genomic_DNA"/>
</dbReference>
<organism evidence="1 2">
    <name type="scientific">Ancylostoma ceylanicum</name>
    <dbReference type="NCBI Taxonomy" id="53326"/>
    <lineage>
        <taxon>Eukaryota</taxon>
        <taxon>Metazoa</taxon>
        <taxon>Ecdysozoa</taxon>
        <taxon>Nematoda</taxon>
        <taxon>Chromadorea</taxon>
        <taxon>Rhabditida</taxon>
        <taxon>Rhabditina</taxon>
        <taxon>Rhabditomorpha</taxon>
        <taxon>Strongyloidea</taxon>
        <taxon>Ancylostomatidae</taxon>
        <taxon>Ancylostomatinae</taxon>
        <taxon>Ancylostoma</taxon>
    </lineage>
</organism>
<comment type="caution">
    <text evidence="1">The sequence shown here is derived from an EMBL/GenBank/DDBJ whole genome shotgun (WGS) entry which is preliminary data.</text>
</comment>
<evidence type="ECO:0000313" key="1">
    <source>
        <dbReference type="EMBL" id="EYC14981.1"/>
    </source>
</evidence>
<dbReference type="AlphaFoldDB" id="A0A016UJB3"/>
<accession>A0A016UJB3</accession>
<sequence>MAETFERVLLDAACCDSTIEDEEYLEEDNAEKMEGDWDRDCENIETRSSPSTAPFIEFGIKLILIEQIFWSTG</sequence>
<gene>
    <name evidence="1" type="primary">Acey_s0038.g3557</name>
    <name evidence="1" type="ORF">Y032_0038g3557</name>
</gene>
<evidence type="ECO:0000313" key="2">
    <source>
        <dbReference type="Proteomes" id="UP000024635"/>
    </source>
</evidence>